<dbReference type="InterPro" id="IPR002401">
    <property type="entry name" value="Cyt_P450_E_grp-I"/>
</dbReference>
<keyword evidence="5 10" id="KW-0560">Oxidoreductase</keyword>
<evidence type="ECO:0000256" key="10">
    <source>
        <dbReference type="RuleBase" id="RU000461"/>
    </source>
</evidence>
<evidence type="ECO:0000256" key="2">
    <source>
        <dbReference type="ARBA" id="ARBA00010617"/>
    </source>
</evidence>
<organism evidence="11 12">
    <name type="scientific">Juglans regia</name>
    <name type="common">English walnut</name>
    <dbReference type="NCBI Taxonomy" id="51240"/>
    <lineage>
        <taxon>Eukaryota</taxon>
        <taxon>Viridiplantae</taxon>
        <taxon>Streptophyta</taxon>
        <taxon>Embryophyta</taxon>
        <taxon>Tracheophyta</taxon>
        <taxon>Spermatophyta</taxon>
        <taxon>Magnoliopsida</taxon>
        <taxon>eudicotyledons</taxon>
        <taxon>Gunneridae</taxon>
        <taxon>Pentapetalae</taxon>
        <taxon>rosids</taxon>
        <taxon>fabids</taxon>
        <taxon>Fagales</taxon>
        <taxon>Juglandaceae</taxon>
        <taxon>Juglans</taxon>
    </lineage>
</organism>
<protein>
    <submittedName>
        <fullName evidence="12">Cytochrome P450 81E8-like</fullName>
    </submittedName>
</protein>
<keyword evidence="4 9" id="KW-0479">Metal-binding</keyword>
<dbReference type="FunFam" id="1.10.630.10:FF:000023">
    <property type="entry name" value="Cytochrome P450 family protein"/>
    <property type="match status" value="1"/>
</dbReference>
<dbReference type="PANTHER" id="PTHR47947">
    <property type="entry name" value="CYTOCHROME P450 82C3-RELATED"/>
    <property type="match status" value="1"/>
</dbReference>
<keyword evidence="7 10" id="KW-0503">Monooxygenase</keyword>
<dbReference type="RefSeq" id="XP_018842054.2">
    <property type="nucleotide sequence ID" value="XM_018986509.2"/>
</dbReference>
<gene>
    <name evidence="12" type="primary">LOC109007027</name>
</gene>
<dbReference type="PROSITE" id="PS00086">
    <property type="entry name" value="CYTOCHROME_P450"/>
    <property type="match status" value="1"/>
</dbReference>
<evidence type="ECO:0000256" key="9">
    <source>
        <dbReference type="PIRSR" id="PIRSR602401-1"/>
    </source>
</evidence>
<reference evidence="12" key="1">
    <citation type="submission" date="2025-08" db="UniProtKB">
        <authorList>
            <consortium name="RefSeq"/>
        </authorList>
    </citation>
    <scope>IDENTIFICATION</scope>
    <source>
        <tissue evidence="12">Leaves</tissue>
    </source>
</reference>
<evidence type="ECO:0000313" key="11">
    <source>
        <dbReference type="Proteomes" id="UP000235220"/>
    </source>
</evidence>
<feature type="binding site" description="axial binding residue" evidence="9">
    <location>
        <position position="441"/>
    </location>
    <ligand>
        <name>heme</name>
        <dbReference type="ChEBI" id="CHEBI:30413"/>
    </ligand>
    <ligandPart>
        <name>Fe</name>
        <dbReference type="ChEBI" id="CHEBI:18248"/>
    </ligandPart>
</feature>
<dbReference type="SUPFAM" id="SSF48264">
    <property type="entry name" value="Cytochrome P450"/>
    <property type="match status" value="1"/>
</dbReference>
<evidence type="ECO:0000256" key="7">
    <source>
        <dbReference type="ARBA" id="ARBA00023033"/>
    </source>
</evidence>
<dbReference type="Pfam" id="PF00067">
    <property type="entry name" value="p450"/>
    <property type="match status" value="1"/>
</dbReference>
<dbReference type="FunCoup" id="A0A2I4GDS9">
    <property type="interactions" value="352"/>
</dbReference>
<evidence type="ECO:0000256" key="5">
    <source>
        <dbReference type="ARBA" id="ARBA00023002"/>
    </source>
</evidence>
<dbReference type="GO" id="GO:0005506">
    <property type="term" value="F:iron ion binding"/>
    <property type="evidence" value="ECO:0007669"/>
    <property type="project" value="InterPro"/>
</dbReference>
<dbReference type="GO" id="GO:0004497">
    <property type="term" value="F:monooxygenase activity"/>
    <property type="evidence" value="ECO:0007669"/>
    <property type="project" value="UniProtKB-KW"/>
</dbReference>
<evidence type="ECO:0000313" key="12">
    <source>
        <dbReference type="RefSeq" id="XP_018842054.2"/>
    </source>
</evidence>
<comment type="subcellular location">
    <subcellularLocation>
        <location evidence="1">Membrane</location>
    </subcellularLocation>
</comment>
<dbReference type="PRINTS" id="PR00463">
    <property type="entry name" value="EP450I"/>
</dbReference>
<keyword evidence="3 9" id="KW-0349">Heme</keyword>
<dbReference type="GO" id="GO:0020037">
    <property type="term" value="F:heme binding"/>
    <property type="evidence" value="ECO:0007669"/>
    <property type="project" value="InterPro"/>
</dbReference>
<accession>A0A2I4GDS9</accession>
<dbReference type="InterPro" id="IPR017972">
    <property type="entry name" value="Cyt_P450_CS"/>
</dbReference>
<evidence type="ECO:0000256" key="8">
    <source>
        <dbReference type="ARBA" id="ARBA00023136"/>
    </source>
</evidence>
<comment type="similarity">
    <text evidence="2 10">Belongs to the cytochrome P450 family.</text>
</comment>
<dbReference type="GeneID" id="109007027"/>
<keyword evidence="8" id="KW-0472">Membrane</keyword>
<dbReference type="AlphaFoldDB" id="A0A2I4GDS9"/>
<keyword evidence="6 9" id="KW-0408">Iron</keyword>
<proteinExistence type="inferred from homology"/>
<dbReference type="GO" id="GO:0016020">
    <property type="term" value="C:membrane"/>
    <property type="evidence" value="ECO:0007669"/>
    <property type="project" value="UniProtKB-SubCell"/>
</dbReference>
<dbReference type="InterPro" id="IPR036396">
    <property type="entry name" value="Cyt_P450_sf"/>
</dbReference>
<evidence type="ECO:0000256" key="6">
    <source>
        <dbReference type="ARBA" id="ARBA00023004"/>
    </source>
</evidence>
<dbReference type="KEGG" id="jre:109007027"/>
<comment type="cofactor">
    <cofactor evidence="9">
        <name>heme</name>
        <dbReference type="ChEBI" id="CHEBI:30413"/>
    </cofactor>
</comment>
<keyword evidence="11" id="KW-1185">Reference proteome</keyword>
<evidence type="ECO:0000256" key="3">
    <source>
        <dbReference type="ARBA" id="ARBA00022617"/>
    </source>
</evidence>
<sequence>MEDILLYSSLSFLSFLLAFALKFYFQTRTLPKHLPPSPPNSLPILGHLHLLKKPLHRTFHRLSQKYGQVFSLRFGSRLVVVVSSPSAVEECFTKNDIVLANRPAVTVGKHLGYNHTTVAAAPYGDHWRNLRRIISLEILSTNRLNMFSGIRRDETKRLLRKLSHNSCKDFAKVELKSLFTELTFNIVMRMVAGKRYYGYGEDVKDEEEARQFREIMKEVTANGGASNPGEFVPLLQWIDLGGLEKRMKRLAKRTDAFLQGLIDEKRREEEQGNTMIDHLLSLQKSQPEYYTDQIIKGLILVLLAAGTDTSSVTLEWAMSCLLKHPDVLKKARAELDGQIGQEKLVNESSISQLCYLQNIISETFRLYPAVPLLLPHMSSEDCTIEGYDVPSNTIVLINAWAIHRDPNVWDNATDFKPERFESGKGDAHKLIMPFGLGRRACPGAGLAQRMVGLTLGSLIQCFEWERINDEEIDMTEGNGLSMPKVVALEAMCKARPIMNKLLSASEFVDVI</sequence>
<evidence type="ECO:0000256" key="4">
    <source>
        <dbReference type="ARBA" id="ARBA00022723"/>
    </source>
</evidence>
<dbReference type="Gene3D" id="1.10.630.10">
    <property type="entry name" value="Cytochrome P450"/>
    <property type="match status" value="1"/>
</dbReference>
<dbReference type="Proteomes" id="UP000235220">
    <property type="component" value="Chromosome 13"/>
</dbReference>
<name>A0A2I4GDS9_JUGRE</name>
<dbReference type="OrthoDB" id="1055148at2759"/>
<dbReference type="InterPro" id="IPR001128">
    <property type="entry name" value="Cyt_P450"/>
</dbReference>
<dbReference type="PANTHER" id="PTHR47947:SF24">
    <property type="entry name" value="ISOFLAVONE 2'-HYDROXYLASE-LIKE"/>
    <property type="match status" value="1"/>
</dbReference>
<dbReference type="PRINTS" id="PR00385">
    <property type="entry name" value="P450"/>
</dbReference>
<dbReference type="InterPro" id="IPR050651">
    <property type="entry name" value="Plant_Cytochrome_P450_Monoox"/>
</dbReference>
<dbReference type="STRING" id="51240.A0A2I4GDS9"/>
<dbReference type="Gramene" id="Jr13_05500_p1">
    <property type="protein sequence ID" value="cds.Jr13_05500_p1"/>
    <property type="gene ID" value="Jr13_05500"/>
</dbReference>
<dbReference type="GO" id="GO:0016705">
    <property type="term" value="F:oxidoreductase activity, acting on paired donors, with incorporation or reduction of molecular oxygen"/>
    <property type="evidence" value="ECO:0007669"/>
    <property type="project" value="InterPro"/>
</dbReference>
<dbReference type="CDD" id="cd20653">
    <property type="entry name" value="CYP81"/>
    <property type="match status" value="1"/>
</dbReference>
<evidence type="ECO:0000256" key="1">
    <source>
        <dbReference type="ARBA" id="ARBA00004370"/>
    </source>
</evidence>